<dbReference type="GO" id="GO:0005737">
    <property type="term" value="C:cytoplasm"/>
    <property type="evidence" value="ECO:0007669"/>
    <property type="project" value="TreeGrafter"/>
</dbReference>
<keyword evidence="2" id="KW-0285">Flavoprotein</keyword>
<keyword evidence="5" id="KW-0223">Dioxygenase</keyword>
<dbReference type="GO" id="GO:0016651">
    <property type="term" value="F:oxidoreductase activity, acting on NAD(P)H"/>
    <property type="evidence" value="ECO:0007669"/>
    <property type="project" value="TreeGrafter"/>
</dbReference>
<keyword evidence="3" id="KW-0274">FAD</keyword>
<dbReference type="STRING" id="530584.SAMN05421630_111201"/>
<name>A0A222VVD9_9PSEU</name>
<reference evidence="5 6" key="1">
    <citation type="submission" date="2016-10" db="EMBL/GenBank/DDBJ databases">
        <authorList>
            <person name="de Groot N.N."/>
        </authorList>
    </citation>
    <scope>NUCLEOTIDE SEQUENCE [LARGE SCALE GENOMIC DNA]</scope>
    <source>
        <strain evidence="5 6">CGMCC 4.5506</strain>
    </source>
</reference>
<organism evidence="5 6">
    <name type="scientific">Prauserella marina</name>
    <dbReference type="NCBI Taxonomy" id="530584"/>
    <lineage>
        <taxon>Bacteria</taxon>
        <taxon>Bacillati</taxon>
        <taxon>Actinomycetota</taxon>
        <taxon>Actinomycetes</taxon>
        <taxon>Pseudonocardiales</taxon>
        <taxon>Pseudonocardiaceae</taxon>
        <taxon>Prauserella</taxon>
    </lineage>
</organism>
<dbReference type="InterPro" id="IPR028202">
    <property type="entry name" value="Reductase_C"/>
</dbReference>
<dbReference type="OrthoDB" id="4475657at2"/>
<evidence type="ECO:0000256" key="1">
    <source>
        <dbReference type="ARBA" id="ARBA00001974"/>
    </source>
</evidence>
<dbReference type="InterPro" id="IPR050446">
    <property type="entry name" value="FAD-oxidoreductase/Apoptosis"/>
</dbReference>
<keyword evidence="6" id="KW-1185">Reference proteome</keyword>
<dbReference type="PANTHER" id="PTHR43557">
    <property type="entry name" value="APOPTOSIS-INDUCING FACTOR 1"/>
    <property type="match status" value="1"/>
</dbReference>
<dbReference type="Pfam" id="PF14759">
    <property type="entry name" value="Reductase_C"/>
    <property type="match status" value="1"/>
</dbReference>
<sequence length="388" mass="40020">MRTVAIVGTSLAGLRAAQQLRAKGYSGRLVMIGEEIHRPYDRPPLSKDFLLGRTSPAELALGDAEDLLAIAARWRLGTRAERLDVAAGEVVLGDGSRVAADGVVIATGATPRALPGARRLRGVHTLRSIDDAVALRDELRCDAEVVVVGAGFVGAEVASSAKALGCSVTVVEAAPVPLAATLGTRMAAVCARLHADNGVRLLAGTGVASLESTGDQVTGVRLTDGGLLRADVVVVGIGAVPATGWLAGSGIAGDDGVTCDAGGVTGIPSVVAVGDVANISSTRSEHWSAASEQPGVAVGNLLAGATVEHHRKPPYFWSDQYEKRIQFVGTAQGHDEVRLVEGDPEDRKFVASFHKEGTMIGALGMSSPKPFTALRKRLDRAAAIVQLG</sequence>
<evidence type="ECO:0000256" key="2">
    <source>
        <dbReference type="ARBA" id="ARBA00022630"/>
    </source>
</evidence>
<dbReference type="Proteomes" id="UP000199494">
    <property type="component" value="Unassembled WGS sequence"/>
</dbReference>
<dbReference type="AlphaFoldDB" id="A0A222VVD9"/>
<dbReference type="PANTHER" id="PTHR43557:SF2">
    <property type="entry name" value="RIESKE DOMAIN-CONTAINING PROTEIN-RELATED"/>
    <property type="match status" value="1"/>
</dbReference>
<dbReference type="InterPro" id="IPR016156">
    <property type="entry name" value="FAD/NAD-linked_Rdtase_dimer_sf"/>
</dbReference>
<evidence type="ECO:0000256" key="4">
    <source>
        <dbReference type="ARBA" id="ARBA00023002"/>
    </source>
</evidence>
<dbReference type="SUPFAM" id="SSF55424">
    <property type="entry name" value="FAD/NAD-linked reductases, dimerisation (C-terminal) domain"/>
    <property type="match status" value="1"/>
</dbReference>
<evidence type="ECO:0000313" key="5">
    <source>
        <dbReference type="EMBL" id="SDD71287.1"/>
    </source>
</evidence>
<proteinExistence type="predicted"/>
<dbReference type="Pfam" id="PF07992">
    <property type="entry name" value="Pyr_redox_2"/>
    <property type="match status" value="1"/>
</dbReference>
<keyword evidence="4" id="KW-0560">Oxidoreductase</keyword>
<dbReference type="Gene3D" id="3.50.50.60">
    <property type="entry name" value="FAD/NAD(P)-binding domain"/>
    <property type="match status" value="2"/>
</dbReference>
<accession>A0A222VVD9</accession>
<evidence type="ECO:0000313" key="6">
    <source>
        <dbReference type="Proteomes" id="UP000199494"/>
    </source>
</evidence>
<dbReference type="EMBL" id="FMZE01000011">
    <property type="protein sequence ID" value="SDD71287.1"/>
    <property type="molecule type" value="Genomic_DNA"/>
</dbReference>
<protein>
    <submittedName>
        <fullName evidence="5">3-phenylpropionate/trans-cinnamate dioxygenase ferredoxin reductase subunit</fullName>
    </submittedName>
</protein>
<evidence type="ECO:0000256" key="3">
    <source>
        <dbReference type="ARBA" id="ARBA00022827"/>
    </source>
</evidence>
<comment type="cofactor">
    <cofactor evidence="1">
        <name>FAD</name>
        <dbReference type="ChEBI" id="CHEBI:57692"/>
    </cofactor>
</comment>
<dbReference type="Gene3D" id="3.30.390.30">
    <property type="match status" value="1"/>
</dbReference>
<dbReference type="KEGG" id="pmad:BAY61_26170"/>
<dbReference type="InterPro" id="IPR023753">
    <property type="entry name" value="FAD/NAD-binding_dom"/>
</dbReference>
<dbReference type="GO" id="GO:0051213">
    <property type="term" value="F:dioxygenase activity"/>
    <property type="evidence" value="ECO:0007669"/>
    <property type="project" value="UniProtKB-KW"/>
</dbReference>
<dbReference type="PRINTS" id="PR00368">
    <property type="entry name" value="FADPNR"/>
</dbReference>
<dbReference type="PRINTS" id="PR00411">
    <property type="entry name" value="PNDRDTASEI"/>
</dbReference>
<gene>
    <name evidence="5" type="ORF">SAMN05421630_111201</name>
</gene>
<dbReference type="RefSeq" id="WP_091809331.1">
    <property type="nucleotide sequence ID" value="NZ_CP016353.1"/>
</dbReference>
<dbReference type="InterPro" id="IPR036188">
    <property type="entry name" value="FAD/NAD-bd_sf"/>
</dbReference>
<dbReference type="SUPFAM" id="SSF51905">
    <property type="entry name" value="FAD/NAD(P)-binding domain"/>
    <property type="match status" value="2"/>
</dbReference>